<dbReference type="Pfam" id="PF01928">
    <property type="entry name" value="CYTH"/>
    <property type="match status" value="1"/>
</dbReference>
<dbReference type="Gene3D" id="2.40.320.10">
    <property type="entry name" value="Hypothetical Protein Pfu-838710-001"/>
    <property type="match status" value="1"/>
</dbReference>
<proteinExistence type="predicted"/>
<dbReference type="InterPro" id="IPR023577">
    <property type="entry name" value="CYTH_domain"/>
</dbReference>
<dbReference type="EMBL" id="BAABWH010000002">
    <property type="protein sequence ID" value="GAA6145016.1"/>
    <property type="molecule type" value="Genomic_DNA"/>
</dbReference>
<dbReference type="RefSeq" id="WP_353293954.1">
    <property type="nucleotide sequence ID" value="NZ_BAABWH010000002.1"/>
</dbReference>
<evidence type="ECO:0000259" key="1">
    <source>
        <dbReference type="PROSITE" id="PS51707"/>
    </source>
</evidence>
<gene>
    <name evidence="2" type="ORF">NBRC116585_11330</name>
</gene>
<dbReference type="CDD" id="cd07756">
    <property type="entry name" value="CYTH-like_Pase_CHAD"/>
    <property type="match status" value="1"/>
</dbReference>
<dbReference type="PANTHER" id="PTHR39569:SF1">
    <property type="entry name" value="INORGANIC TRIPHOSPHATASE"/>
    <property type="match status" value="1"/>
</dbReference>
<evidence type="ECO:0000313" key="2">
    <source>
        <dbReference type="EMBL" id="GAA6145016.1"/>
    </source>
</evidence>
<comment type="caution">
    <text evidence="2">The sequence shown here is derived from an EMBL/GenBank/DDBJ whole genome shotgun (WGS) entry which is preliminary data.</text>
</comment>
<dbReference type="InterPro" id="IPR039013">
    <property type="entry name" value="YgiF"/>
</dbReference>
<reference evidence="2 3" key="1">
    <citation type="submission" date="2024-04" db="EMBL/GenBank/DDBJ databases">
        <title>Draft genome sequence of Thalassolituus maritimus NBRC 116585.</title>
        <authorList>
            <person name="Miyakawa T."/>
            <person name="Kusuya Y."/>
            <person name="Miura T."/>
        </authorList>
    </citation>
    <scope>NUCLEOTIDE SEQUENCE [LARGE SCALE GENOMIC DNA]</scope>
    <source>
        <strain evidence="2 3">5NW40-0001</strain>
    </source>
</reference>
<name>A0ABP9ZY20_9GAMM</name>
<sequence>MATEIELKLRLDPSDIGKLAAWLDQNTDSSQPLSLQNDYFDTPELALAAAHAALRIRSTQQGYEQTFKARSASSQGIQVRHEWNWPLVTRELDTDLLTLPEVQAQWPSDIALDDSSPLHAVFSTDFERRRWLFHDAARGAVIEIVIDEGQILAGGEQEPLCEIELELQSGPTDAMWPLLEDLHKQVPLWLSDISKAERGYRLAGVAGSRFSDDPVDESGEGLMSQVFNLQRALEYRLWSNASVSDIWLYGYPLFCGLVKDKGSDKHQPLRRLLESTATSPEVMQADRVSAAELSAVVKGLSRVCTESQLRPGDWYIRWCEARRRVADVIECNNESTRTASLLTLVKD</sequence>
<evidence type="ECO:0000313" key="3">
    <source>
        <dbReference type="Proteomes" id="UP001481413"/>
    </source>
</evidence>
<dbReference type="PANTHER" id="PTHR39569">
    <property type="entry name" value="INORGANIC TRIPHOSPHATASE"/>
    <property type="match status" value="1"/>
</dbReference>
<keyword evidence="3" id="KW-1185">Reference proteome</keyword>
<dbReference type="PROSITE" id="PS51707">
    <property type="entry name" value="CYTH"/>
    <property type="match status" value="1"/>
</dbReference>
<dbReference type="SUPFAM" id="SSF55154">
    <property type="entry name" value="CYTH-like phosphatases"/>
    <property type="match status" value="1"/>
</dbReference>
<protein>
    <recommendedName>
        <fullName evidence="1">CYTH domain-containing protein</fullName>
    </recommendedName>
</protein>
<feature type="domain" description="CYTH" evidence="1">
    <location>
        <begin position="2"/>
        <end position="206"/>
    </location>
</feature>
<accession>A0ABP9ZY20</accession>
<dbReference type="Proteomes" id="UP001481413">
    <property type="component" value="Unassembled WGS sequence"/>
</dbReference>
<dbReference type="SMART" id="SM01118">
    <property type="entry name" value="CYTH"/>
    <property type="match status" value="1"/>
</dbReference>
<dbReference type="InterPro" id="IPR033469">
    <property type="entry name" value="CYTH-like_dom_sf"/>
</dbReference>
<organism evidence="2 3">
    <name type="scientific">Thalassolituus maritimus</name>
    <dbReference type="NCBI Taxonomy" id="484498"/>
    <lineage>
        <taxon>Bacteria</taxon>
        <taxon>Pseudomonadati</taxon>
        <taxon>Pseudomonadota</taxon>
        <taxon>Gammaproteobacteria</taxon>
        <taxon>Oceanospirillales</taxon>
        <taxon>Oceanospirillaceae</taxon>
        <taxon>Thalassolituus</taxon>
    </lineage>
</organism>